<dbReference type="PANTHER" id="PTHR33751">
    <property type="entry name" value="CBB3-TYPE CYTOCHROME C OXIDASE SUBUNIT FIXP"/>
    <property type="match status" value="1"/>
</dbReference>
<keyword evidence="4 9" id="KW-0479">Metal-binding</keyword>
<dbReference type="RefSeq" id="WP_074201730.1">
    <property type="nucleotide sequence ID" value="NZ_FSRE01000003.1"/>
</dbReference>
<keyword evidence="10" id="KW-0732">Signal</keyword>
<feature type="binding site" description="covalent" evidence="8">
    <location>
        <position position="56"/>
    </location>
    <ligand>
        <name>heme c</name>
        <dbReference type="ChEBI" id="CHEBI:61717"/>
        <label>1</label>
    </ligand>
</feature>
<feature type="binding site" description="axial binding residue" evidence="9">
    <location>
        <position position="103"/>
    </location>
    <ligand>
        <name>heme c</name>
        <dbReference type="ChEBI" id="CHEBI:61717"/>
        <label>1</label>
    </ligand>
    <ligandPart>
        <name>Fe</name>
        <dbReference type="ChEBI" id="CHEBI:18248"/>
    </ligandPart>
</feature>
<dbReference type="Pfam" id="PF00034">
    <property type="entry name" value="Cytochrom_C"/>
    <property type="match status" value="2"/>
</dbReference>
<feature type="signal peptide" evidence="10">
    <location>
        <begin position="1"/>
        <end position="17"/>
    </location>
</feature>
<feature type="binding site" description="covalent" evidence="8">
    <location>
        <position position="159"/>
    </location>
    <ligand>
        <name>heme c</name>
        <dbReference type="ChEBI" id="CHEBI:61717"/>
        <label>2</label>
    </ligand>
</feature>
<keyword evidence="2" id="KW-0813">Transport</keyword>
<keyword evidence="13" id="KW-1185">Reference proteome</keyword>
<accession>A0A1N6GSZ4</accession>
<sequence>MNKRLLLLLAFASPLWAGEPQNTAPEWTAEAWHETLRNMPYGNAARGAQLAKEGYCYTCHGDRGYAPSRNAPSLAGQNQAYLYKTMLDFASKRWWADHKDDVMHNAAITFTKQDYADMAAYYAQQPKPFFKRVEKPNHVADQLARRGDHTRLLTPCSSCHGVRGEGGVNETPMISGQSAFYIKRQLEMYKSGKRRNDVEEGMRFVAEQLTDEEIEALAQYYGNGQK</sequence>
<dbReference type="AlphaFoldDB" id="A0A1N6GSZ4"/>
<keyword evidence="5" id="KW-0574">Periplasm</keyword>
<gene>
    <name evidence="12" type="ORF">SAMN05443662_1481</name>
</gene>
<comment type="subcellular location">
    <subcellularLocation>
        <location evidence="1">Periplasm</location>
    </subcellularLocation>
</comment>
<dbReference type="SUPFAM" id="SSF46626">
    <property type="entry name" value="Cytochrome c"/>
    <property type="match status" value="2"/>
</dbReference>
<dbReference type="GO" id="GO:0020037">
    <property type="term" value="F:heme binding"/>
    <property type="evidence" value="ECO:0007669"/>
    <property type="project" value="InterPro"/>
</dbReference>
<evidence type="ECO:0000256" key="8">
    <source>
        <dbReference type="PIRSR" id="PIRSR000005-1"/>
    </source>
</evidence>
<keyword evidence="6" id="KW-0249">Electron transport</keyword>
<organism evidence="12 13">
    <name type="scientific">Sulfurivirga caldicuralii</name>
    <dbReference type="NCBI Taxonomy" id="364032"/>
    <lineage>
        <taxon>Bacteria</taxon>
        <taxon>Pseudomonadati</taxon>
        <taxon>Pseudomonadota</taxon>
        <taxon>Gammaproteobacteria</taxon>
        <taxon>Thiotrichales</taxon>
        <taxon>Piscirickettsiaceae</taxon>
        <taxon>Sulfurivirga</taxon>
    </lineage>
</organism>
<feature type="domain" description="Cytochrome c" evidence="11">
    <location>
        <begin position="142"/>
        <end position="225"/>
    </location>
</feature>
<reference evidence="12 13" key="1">
    <citation type="submission" date="2016-11" db="EMBL/GenBank/DDBJ databases">
        <authorList>
            <person name="Jaros S."/>
            <person name="Januszkiewicz K."/>
            <person name="Wedrychowicz H."/>
        </authorList>
    </citation>
    <scope>NUCLEOTIDE SEQUENCE [LARGE SCALE GENOMIC DNA]</scope>
    <source>
        <strain evidence="12 13">DSM 17737</strain>
    </source>
</reference>
<dbReference type="InterPro" id="IPR036909">
    <property type="entry name" value="Cyt_c-like_dom_sf"/>
</dbReference>
<dbReference type="PIRSF" id="PIRSF000005">
    <property type="entry name" value="Cytochrome_c4"/>
    <property type="match status" value="1"/>
</dbReference>
<protein>
    <submittedName>
        <fullName evidence="12">Cytochrome c553</fullName>
    </submittedName>
</protein>
<evidence type="ECO:0000256" key="1">
    <source>
        <dbReference type="ARBA" id="ARBA00004418"/>
    </source>
</evidence>
<dbReference type="GO" id="GO:0005506">
    <property type="term" value="F:iron ion binding"/>
    <property type="evidence" value="ECO:0007669"/>
    <property type="project" value="InterPro"/>
</dbReference>
<feature type="binding site" description="axial binding residue" evidence="9">
    <location>
        <position position="60"/>
    </location>
    <ligand>
        <name>heme c</name>
        <dbReference type="ChEBI" id="CHEBI:61717"/>
        <label>1</label>
    </ligand>
    <ligandPart>
        <name>Fe</name>
        <dbReference type="ChEBI" id="CHEBI:18248"/>
    </ligandPart>
</feature>
<comment type="PTM">
    <text evidence="8">Binds 2 heme c groups covalently per subunit.</text>
</comment>
<dbReference type="Proteomes" id="UP000198461">
    <property type="component" value="Unassembled WGS sequence"/>
</dbReference>
<dbReference type="InterPro" id="IPR024167">
    <property type="entry name" value="Cytochrome_c4-like"/>
</dbReference>
<evidence type="ECO:0000256" key="4">
    <source>
        <dbReference type="ARBA" id="ARBA00022723"/>
    </source>
</evidence>
<feature type="binding site" description="axial binding residue" evidence="9">
    <location>
        <position position="202"/>
    </location>
    <ligand>
        <name>heme c</name>
        <dbReference type="ChEBI" id="CHEBI:61717"/>
        <label>2</label>
    </ligand>
    <ligandPart>
        <name>Fe</name>
        <dbReference type="ChEBI" id="CHEBI:18248"/>
    </ligandPart>
</feature>
<keyword evidence="3 8" id="KW-0349">Heme</keyword>
<feature type="binding site" description="axial binding residue" evidence="9">
    <location>
        <position position="160"/>
    </location>
    <ligand>
        <name>heme c</name>
        <dbReference type="ChEBI" id="CHEBI:61717"/>
        <label>2</label>
    </ligand>
    <ligandPart>
        <name>Fe</name>
        <dbReference type="ChEBI" id="CHEBI:18248"/>
    </ligandPart>
</feature>
<dbReference type="EMBL" id="FSRE01000003">
    <property type="protein sequence ID" value="SIO10639.1"/>
    <property type="molecule type" value="Genomic_DNA"/>
</dbReference>
<dbReference type="PANTHER" id="PTHR33751:SF9">
    <property type="entry name" value="CYTOCHROME C4"/>
    <property type="match status" value="1"/>
</dbReference>
<feature type="binding site" description="covalent" evidence="8">
    <location>
        <position position="59"/>
    </location>
    <ligand>
        <name>heme c</name>
        <dbReference type="ChEBI" id="CHEBI:61717"/>
        <label>1</label>
    </ligand>
</feature>
<evidence type="ECO:0000259" key="11">
    <source>
        <dbReference type="PROSITE" id="PS51007"/>
    </source>
</evidence>
<dbReference type="GO" id="GO:0042597">
    <property type="term" value="C:periplasmic space"/>
    <property type="evidence" value="ECO:0007669"/>
    <property type="project" value="UniProtKB-SubCell"/>
</dbReference>
<feature type="binding site" description="covalent" evidence="8">
    <location>
        <position position="156"/>
    </location>
    <ligand>
        <name>heme c</name>
        <dbReference type="ChEBI" id="CHEBI:61717"/>
        <label>2</label>
    </ligand>
</feature>
<keyword evidence="7 9" id="KW-0408">Iron</keyword>
<dbReference type="Gene3D" id="1.10.760.10">
    <property type="entry name" value="Cytochrome c-like domain"/>
    <property type="match status" value="2"/>
</dbReference>
<feature type="chain" id="PRO_5009936270" evidence="10">
    <location>
        <begin position="18"/>
        <end position="226"/>
    </location>
</feature>
<dbReference type="InterPro" id="IPR050597">
    <property type="entry name" value="Cytochrome_c_Oxidase_Subunit"/>
</dbReference>
<dbReference type="PROSITE" id="PS51007">
    <property type="entry name" value="CYTC"/>
    <property type="match status" value="2"/>
</dbReference>
<evidence type="ECO:0000313" key="12">
    <source>
        <dbReference type="EMBL" id="SIO10639.1"/>
    </source>
</evidence>
<evidence type="ECO:0000256" key="10">
    <source>
        <dbReference type="SAM" id="SignalP"/>
    </source>
</evidence>
<feature type="domain" description="Cytochrome c" evidence="11">
    <location>
        <begin position="42"/>
        <end position="126"/>
    </location>
</feature>
<dbReference type="GO" id="GO:0009055">
    <property type="term" value="F:electron transfer activity"/>
    <property type="evidence" value="ECO:0007669"/>
    <property type="project" value="InterPro"/>
</dbReference>
<dbReference type="OrthoDB" id="9773456at2"/>
<evidence type="ECO:0000256" key="9">
    <source>
        <dbReference type="PIRSR" id="PIRSR000005-2"/>
    </source>
</evidence>
<evidence type="ECO:0000256" key="5">
    <source>
        <dbReference type="ARBA" id="ARBA00022764"/>
    </source>
</evidence>
<dbReference type="STRING" id="364032.SAMN05443662_1481"/>
<evidence type="ECO:0000256" key="3">
    <source>
        <dbReference type="ARBA" id="ARBA00022617"/>
    </source>
</evidence>
<proteinExistence type="predicted"/>
<evidence type="ECO:0000256" key="6">
    <source>
        <dbReference type="ARBA" id="ARBA00022982"/>
    </source>
</evidence>
<evidence type="ECO:0000313" key="13">
    <source>
        <dbReference type="Proteomes" id="UP000198461"/>
    </source>
</evidence>
<evidence type="ECO:0000256" key="7">
    <source>
        <dbReference type="ARBA" id="ARBA00023004"/>
    </source>
</evidence>
<evidence type="ECO:0000256" key="2">
    <source>
        <dbReference type="ARBA" id="ARBA00022448"/>
    </source>
</evidence>
<dbReference type="InterPro" id="IPR009056">
    <property type="entry name" value="Cyt_c-like_dom"/>
</dbReference>
<name>A0A1N6GSZ4_9GAMM</name>